<dbReference type="Proteomes" id="UP001627284">
    <property type="component" value="Unassembled WGS sequence"/>
</dbReference>
<dbReference type="EMBL" id="JBJKTR010000001">
    <property type="protein sequence ID" value="KAL3382423.1"/>
    <property type="molecule type" value="Genomic_DNA"/>
</dbReference>
<evidence type="ECO:0000313" key="1">
    <source>
        <dbReference type="EMBL" id="KAL3382419.1"/>
    </source>
</evidence>
<proteinExistence type="predicted"/>
<gene>
    <name evidence="1" type="ORF">AABB24_002119</name>
</gene>
<dbReference type="AlphaFoldDB" id="A0ABD2VNW4"/>
<keyword evidence="2" id="KW-1185">Reference proteome</keyword>
<dbReference type="EMBL" id="JBJKTR010000001">
    <property type="protein sequence ID" value="KAL3382421.1"/>
    <property type="molecule type" value="Genomic_DNA"/>
</dbReference>
<evidence type="ECO:0000313" key="2">
    <source>
        <dbReference type="Proteomes" id="UP001627284"/>
    </source>
</evidence>
<accession>A0ABD2VNW4</accession>
<reference evidence="1 2" key="1">
    <citation type="submission" date="2024-05" db="EMBL/GenBank/DDBJ databases">
        <title>De novo assembly of an allotetraploid wild potato.</title>
        <authorList>
            <person name="Hosaka A.J."/>
        </authorList>
    </citation>
    <scope>NUCLEOTIDE SEQUENCE [LARGE SCALE GENOMIC DNA]</scope>
    <source>
        <tissue evidence="1">Young leaves</tissue>
    </source>
</reference>
<protein>
    <submittedName>
        <fullName evidence="1">Uncharacterized protein</fullName>
    </submittedName>
</protein>
<dbReference type="EMBL" id="JBJKTR010000001">
    <property type="protein sequence ID" value="KAL3382416.1"/>
    <property type="molecule type" value="Genomic_DNA"/>
</dbReference>
<sequence>MHGTSSCRMDVPATTFRLLSRVVIVWEVCNGEVLDSHKIDFWVLQGYYFQCFYNQPVRRKQMRSSEDDLLCPHASPSLLPLLFSGLGIHLRSLNKLNASDGSFNLSGNISGPDVYTVKGGWELA</sequence>
<name>A0ABD2VNW4_9SOLN</name>
<organism evidence="1 2">
    <name type="scientific">Solanum stoloniferum</name>
    <dbReference type="NCBI Taxonomy" id="62892"/>
    <lineage>
        <taxon>Eukaryota</taxon>
        <taxon>Viridiplantae</taxon>
        <taxon>Streptophyta</taxon>
        <taxon>Embryophyta</taxon>
        <taxon>Tracheophyta</taxon>
        <taxon>Spermatophyta</taxon>
        <taxon>Magnoliopsida</taxon>
        <taxon>eudicotyledons</taxon>
        <taxon>Gunneridae</taxon>
        <taxon>Pentapetalae</taxon>
        <taxon>asterids</taxon>
        <taxon>lamiids</taxon>
        <taxon>Solanales</taxon>
        <taxon>Solanaceae</taxon>
        <taxon>Solanoideae</taxon>
        <taxon>Solaneae</taxon>
        <taxon>Solanum</taxon>
    </lineage>
</organism>
<comment type="caution">
    <text evidence="1">The sequence shown here is derived from an EMBL/GenBank/DDBJ whole genome shotgun (WGS) entry which is preliminary data.</text>
</comment>
<dbReference type="EMBL" id="JBJKTR010000001">
    <property type="protein sequence ID" value="KAL3382419.1"/>
    <property type="molecule type" value="Genomic_DNA"/>
</dbReference>
<dbReference type="EMBL" id="JBJKTR010000001">
    <property type="protein sequence ID" value="KAL3382422.1"/>
    <property type="molecule type" value="Genomic_DNA"/>
</dbReference>